<evidence type="ECO:0000259" key="9">
    <source>
        <dbReference type="Pfam" id="PF07685"/>
    </source>
</evidence>
<keyword evidence="11" id="KW-1185">Reference proteome</keyword>
<evidence type="ECO:0000313" key="11">
    <source>
        <dbReference type="Proteomes" id="UP001597101"/>
    </source>
</evidence>
<comment type="pathway">
    <text evidence="1 7">Cofactor biosynthesis; adenosylcobalamin biosynthesis.</text>
</comment>
<evidence type="ECO:0000256" key="4">
    <source>
        <dbReference type="ARBA" id="ARBA00022573"/>
    </source>
</evidence>
<dbReference type="RefSeq" id="WP_377213583.1">
    <property type="nucleotide sequence ID" value="NZ_JBHTJV010000025.1"/>
</dbReference>
<dbReference type="InterPro" id="IPR011698">
    <property type="entry name" value="GATase_3"/>
</dbReference>
<feature type="active site" evidence="7">
    <location>
        <position position="442"/>
    </location>
</feature>
<dbReference type="Pfam" id="PF01656">
    <property type="entry name" value="CbiA"/>
    <property type="match status" value="1"/>
</dbReference>
<feature type="active site" description="Nucleophile" evidence="7">
    <location>
        <position position="345"/>
    </location>
</feature>
<comment type="caution">
    <text evidence="10">The sequence shown here is derived from an EMBL/GenBank/DDBJ whole genome shotgun (WGS) entry which is preliminary data.</text>
</comment>
<dbReference type="PANTHER" id="PTHR21343:SF1">
    <property type="entry name" value="COBYRIC ACID SYNTHASE"/>
    <property type="match status" value="1"/>
</dbReference>
<evidence type="ECO:0000259" key="8">
    <source>
        <dbReference type="Pfam" id="PF01656"/>
    </source>
</evidence>
<dbReference type="Proteomes" id="UP001597101">
    <property type="component" value="Unassembled WGS sequence"/>
</dbReference>
<dbReference type="Gene3D" id="3.40.50.300">
    <property type="entry name" value="P-loop containing nucleotide triphosphate hydrolases"/>
    <property type="match status" value="1"/>
</dbReference>
<dbReference type="InterPro" id="IPR029062">
    <property type="entry name" value="Class_I_gatase-like"/>
</dbReference>
<evidence type="ECO:0000256" key="6">
    <source>
        <dbReference type="ARBA" id="ARBA00025166"/>
    </source>
</evidence>
<evidence type="ECO:0000256" key="7">
    <source>
        <dbReference type="HAMAP-Rule" id="MF_00028"/>
    </source>
</evidence>
<dbReference type="NCBIfam" id="NF001989">
    <property type="entry name" value="PRK00784.1"/>
    <property type="match status" value="1"/>
</dbReference>
<dbReference type="PANTHER" id="PTHR21343">
    <property type="entry name" value="DETHIOBIOTIN SYNTHETASE"/>
    <property type="match status" value="1"/>
</dbReference>
<dbReference type="InterPro" id="IPR027417">
    <property type="entry name" value="P-loop_NTPase"/>
</dbReference>
<gene>
    <name evidence="7" type="primary">cobQ</name>
    <name evidence="10" type="ORF">ACFQ14_15100</name>
</gene>
<reference evidence="11" key="1">
    <citation type="journal article" date="2019" name="Int. J. Syst. Evol. Microbiol.">
        <title>The Global Catalogue of Microorganisms (GCM) 10K type strain sequencing project: providing services to taxonomists for standard genome sequencing and annotation.</title>
        <authorList>
            <consortium name="The Broad Institute Genomics Platform"/>
            <consortium name="The Broad Institute Genome Sequencing Center for Infectious Disease"/>
            <person name="Wu L."/>
            <person name="Ma J."/>
        </authorList>
    </citation>
    <scope>NUCLEOTIDE SEQUENCE [LARGE SCALE GENOMIC DNA]</scope>
    <source>
        <strain evidence="11">CCUG 60023</strain>
    </source>
</reference>
<protein>
    <recommendedName>
        <fullName evidence="3 7">Cobyric acid synthase</fullName>
    </recommendedName>
</protein>
<evidence type="ECO:0000256" key="1">
    <source>
        <dbReference type="ARBA" id="ARBA00004953"/>
    </source>
</evidence>
<dbReference type="InterPro" id="IPR002586">
    <property type="entry name" value="CobQ/CobB/MinD/ParA_Nub-bd_dom"/>
</dbReference>
<keyword evidence="5 7" id="KW-0315">Glutamine amidotransferase</keyword>
<evidence type="ECO:0000313" key="10">
    <source>
        <dbReference type="EMBL" id="MFD0917729.1"/>
    </source>
</evidence>
<evidence type="ECO:0000256" key="3">
    <source>
        <dbReference type="ARBA" id="ARBA00019833"/>
    </source>
</evidence>
<dbReference type="PROSITE" id="PS51274">
    <property type="entry name" value="GATASE_COBBQ"/>
    <property type="match status" value="1"/>
</dbReference>
<comment type="function">
    <text evidence="6 7">Catalyzes amidations at positions B, D, E, and G on adenosylcobyrinic A,C-diamide. NH(2) groups are provided by glutamine, and one molecule of ATP is hydrogenolyzed for each amidation.</text>
</comment>
<dbReference type="CDD" id="cd05389">
    <property type="entry name" value="CobQ_N"/>
    <property type="match status" value="1"/>
</dbReference>
<comment type="similarity">
    <text evidence="2 7">Belongs to the CobB/CobQ family. CobQ subfamily.</text>
</comment>
<sequence length="493" mass="52845">MAKGTSRAIMLQGTGSDVGKTVLVAGLCRLARQKGLSVRPFKPQNMSNNAAVADMPLADGSGGEIGRAQYLQAMACGVPSSVDMNPVLLKPQSEVGSQIVVHGKVWGAAKGRDYQKLKPQLLGAVLESFERLRADADLVIVEGAGSPAEINLRAGDIANMGFATAADVPVVLVGDIDRGGVIASIVGTHTILPDEDRRMIRGYLINKFRGDVSLFDDGLTQIEQFTGWPSFGVIPWLDEARLLPAEDSVALEHAVSGQGREGAMVVAVPTLSRISNFDDLDPLKIEPNVDVRFVRAGDDWPREARLVVLPGSKSTIADLNQFKALGWDRELLNHVERGGHVLGICGGYQMLGRTVRDPLGIEGSEREAAGIGLLNVDTELSKAKTVRNRQAVDAASGEALSGYEIHLGETSGEDCVRPMVRFNGEPDGAISADGRVKGCYLHGLFTSDRWRRDYLASLGVKSGGRAYLDTVDETLDLVAQRLEKLVDPGIFEL</sequence>
<dbReference type="InterPro" id="IPR033949">
    <property type="entry name" value="CobQ_GATase1"/>
</dbReference>
<dbReference type="EMBL" id="JBHTJV010000025">
    <property type="protein sequence ID" value="MFD0917729.1"/>
    <property type="molecule type" value="Genomic_DNA"/>
</dbReference>
<dbReference type="Gene3D" id="3.40.50.880">
    <property type="match status" value="1"/>
</dbReference>
<feature type="domain" description="CobQ/CobB/MinD/ParA nucleotide binding" evidence="8">
    <location>
        <begin position="9"/>
        <end position="246"/>
    </location>
</feature>
<proteinExistence type="inferred from homology"/>
<dbReference type="SUPFAM" id="SSF52317">
    <property type="entry name" value="Class I glutamine amidotransferase-like"/>
    <property type="match status" value="1"/>
</dbReference>
<accession>A0ABW3FLJ3</accession>
<dbReference type="CDD" id="cd01750">
    <property type="entry name" value="GATase1_CobQ"/>
    <property type="match status" value="1"/>
</dbReference>
<dbReference type="Pfam" id="PF07685">
    <property type="entry name" value="GATase_3"/>
    <property type="match status" value="1"/>
</dbReference>
<dbReference type="SUPFAM" id="SSF52540">
    <property type="entry name" value="P-loop containing nucleoside triphosphate hydrolases"/>
    <property type="match status" value="1"/>
</dbReference>
<keyword evidence="4 7" id="KW-0169">Cobalamin biosynthesis</keyword>
<name>A0ABW3FLJ3_9HYPH</name>
<evidence type="ECO:0000256" key="2">
    <source>
        <dbReference type="ARBA" id="ARBA00006205"/>
    </source>
</evidence>
<feature type="domain" description="CobB/CobQ-like glutamine amidotransferase" evidence="9">
    <location>
        <begin position="266"/>
        <end position="450"/>
    </location>
</feature>
<organism evidence="10 11">
    <name type="scientific">Pseudahrensia aquimaris</name>
    <dbReference type="NCBI Taxonomy" id="744461"/>
    <lineage>
        <taxon>Bacteria</taxon>
        <taxon>Pseudomonadati</taxon>
        <taxon>Pseudomonadota</taxon>
        <taxon>Alphaproteobacteria</taxon>
        <taxon>Hyphomicrobiales</taxon>
        <taxon>Ahrensiaceae</taxon>
        <taxon>Pseudahrensia</taxon>
    </lineage>
</organism>
<dbReference type="InterPro" id="IPR047045">
    <property type="entry name" value="CobQ_N"/>
</dbReference>
<evidence type="ECO:0000256" key="5">
    <source>
        <dbReference type="ARBA" id="ARBA00022962"/>
    </source>
</evidence>
<dbReference type="InterPro" id="IPR004459">
    <property type="entry name" value="CobQ_synth"/>
</dbReference>
<dbReference type="HAMAP" id="MF_00028">
    <property type="entry name" value="CobQ"/>
    <property type="match status" value="1"/>
</dbReference>
<dbReference type="NCBIfam" id="TIGR00313">
    <property type="entry name" value="cobQ"/>
    <property type="match status" value="1"/>
</dbReference>